<comment type="similarity">
    <text evidence="3">Belongs to the acetyltransferase family. AANAT subfamily.</text>
</comment>
<evidence type="ECO:0000256" key="5">
    <source>
        <dbReference type="ARBA" id="ARBA00050189"/>
    </source>
</evidence>
<dbReference type="AlphaFoldDB" id="A0A1I8ATY6"/>
<keyword evidence="1" id="KW-0808">Transferase</keyword>
<dbReference type="FunFam" id="3.40.630.30:FF:000046">
    <property type="entry name" value="Dopamine N-acetyltransferase"/>
    <property type="match status" value="1"/>
</dbReference>
<dbReference type="PANTHER" id="PTHR20905">
    <property type="entry name" value="N-ACETYLTRANSFERASE-RELATED"/>
    <property type="match status" value="1"/>
</dbReference>
<dbReference type="SUPFAM" id="SSF55729">
    <property type="entry name" value="Acyl-CoA N-acyltransferases (Nat)"/>
    <property type="match status" value="1"/>
</dbReference>
<sequence length="224" mass="25527">MPPLEITDPKEGLRVVPLVKSDREGVLAFLYRDFRRFEPHTRFLDVSKAEAKVLFEGIVDDCLQYPISCAMKKDGTIVGVCLNTYLTRPKEGEEEEPFKCDNAKANLIVDLLDAVRSQLWEQLPKTIEKLVDISIISVDSSYGRRGIGIALVEALDDNQLRMDGVQGLVSELTNMKSQQLMTTKLGFRKIYEIKHVDWKDEKGRQIFDCSKFNTDRVVLAFKPL</sequence>
<evidence type="ECO:0000256" key="11">
    <source>
        <dbReference type="ARBA" id="ARBA00052335"/>
    </source>
</evidence>
<evidence type="ECO:0000256" key="10">
    <source>
        <dbReference type="ARBA" id="ARBA00052178"/>
    </source>
</evidence>
<dbReference type="GO" id="GO:0004059">
    <property type="term" value="F:aralkylamine N-acetyltransferase activity"/>
    <property type="evidence" value="ECO:0007669"/>
    <property type="project" value="UniProtKB-EC"/>
</dbReference>
<comment type="catalytic activity">
    <reaction evidence="7">
        <text>serotonin + (5Z,8Z,11Z,14Z)-eicosatetraenoyl-CoA = N-[(5Z,8Z,11Z,14Z)-eicosatetraenoyl]-serotonin + CoA + H(+)</text>
        <dbReference type="Rhea" id="RHEA:51396"/>
        <dbReference type="ChEBI" id="CHEBI:15378"/>
        <dbReference type="ChEBI" id="CHEBI:57287"/>
        <dbReference type="ChEBI" id="CHEBI:57368"/>
        <dbReference type="ChEBI" id="CHEBI:132255"/>
        <dbReference type="ChEBI" id="CHEBI:350546"/>
    </reaction>
    <physiologicalReaction direction="left-to-right" evidence="7">
        <dbReference type="Rhea" id="RHEA:51397"/>
    </physiologicalReaction>
</comment>
<dbReference type="PANTHER" id="PTHR20905:SF30">
    <property type="entry name" value="N-ACETYLTRANSFERASE DOMAIN-CONTAINING PROTEIN"/>
    <property type="match status" value="1"/>
</dbReference>
<dbReference type="Proteomes" id="UP000095287">
    <property type="component" value="Unplaced"/>
</dbReference>
<protein>
    <recommendedName>
        <fullName evidence="4">aralkylamine N-acetyltransferase</fullName>
        <ecNumber evidence="4">2.3.1.87</ecNumber>
    </recommendedName>
</protein>
<dbReference type="InterPro" id="IPR016181">
    <property type="entry name" value="Acyl_CoA_acyltransferase"/>
</dbReference>
<dbReference type="WBParaSite" id="L893_g9189.t1">
    <property type="protein sequence ID" value="L893_g9189.t1"/>
    <property type="gene ID" value="L893_g9189"/>
</dbReference>
<comment type="catalytic activity">
    <reaction evidence="6">
        <text>serotonin + octadecanoyl-CoA = N-octadecanoyl-serotonin + CoA + H(+)</text>
        <dbReference type="Rhea" id="RHEA:51400"/>
        <dbReference type="ChEBI" id="CHEBI:15378"/>
        <dbReference type="ChEBI" id="CHEBI:57287"/>
        <dbReference type="ChEBI" id="CHEBI:57394"/>
        <dbReference type="ChEBI" id="CHEBI:134065"/>
        <dbReference type="ChEBI" id="CHEBI:350546"/>
    </reaction>
    <physiologicalReaction direction="left-to-right" evidence="6">
        <dbReference type="Rhea" id="RHEA:51401"/>
    </physiologicalReaction>
</comment>
<evidence type="ECO:0000256" key="9">
    <source>
        <dbReference type="ARBA" id="ARBA00051823"/>
    </source>
</evidence>
<evidence type="ECO:0000313" key="14">
    <source>
        <dbReference type="WBParaSite" id="L893_g9189.t1"/>
    </source>
</evidence>
<evidence type="ECO:0000256" key="6">
    <source>
        <dbReference type="ARBA" id="ARBA00050849"/>
    </source>
</evidence>
<evidence type="ECO:0000313" key="13">
    <source>
        <dbReference type="Proteomes" id="UP000095287"/>
    </source>
</evidence>
<keyword evidence="13" id="KW-1185">Reference proteome</keyword>
<dbReference type="EC" id="2.3.1.87" evidence="4"/>
<evidence type="ECO:0000256" key="12">
    <source>
        <dbReference type="ARBA" id="ARBA00052491"/>
    </source>
</evidence>
<evidence type="ECO:0000256" key="4">
    <source>
        <dbReference type="ARBA" id="ARBA00039114"/>
    </source>
</evidence>
<comment type="catalytic activity">
    <reaction evidence="8">
        <text>dopamine + acetyl-CoA = N-acetyldopamine + CoA + H(+)</text>
        <dbReference type="Rhea" id="RHEA:51388"/>
        <dbReference type="ChEBI" id="CHEBI:15378"/>
        <dbReference type="ChEBI" id="CHEBI:57287"/>
        <dbReference type="ChEBI" id="CHEBI:57288"/>
        <dbReference type="ChEBI" id="CHEBI:59905"/>
        <dbReference type="ChEBI" id="CHEBI:125678"/>
    </reaction>
    <physiologicalReaction direction="left-to-right" evidence="8">
        <dbReference type="Rhea" id="RHEA:51389"/>
    </physiologicalReaction>
</comment>
<comment type="pathway">
    <text evidence="2">Aromatic compound metabolism; melatonin biosynthesis; melatonin from serotonin: step 1/2.</text>
</comment>
<name>A0A1I8ATY6_9BILA</name>
<evidence type="ECO:0000256" key="7">
    <source>
        <dbReference type="ARBA" id="ARBA00051284"/>
    </source>
</evidence>
<reference evidence="14" key="1">
    <citation type="submission" date="2016-11" db="UniProtKB">
        <authorList>
            <consortium name="WormBaseParasite"/>
        </authorList>
    </citation>
    <scope>IDENTIFICATION</scope>
</reference>
<comment type="catalytic activity">
    <reaction evidence="12">
        <text>serotonin + acetyl-CoA = N-acetylserotonin + CoA + H(+)</text>
        <dbReference type="Rhea" id="RHEA:25217"/>
        <dbReference type="ChEBI" id="CHEBI:15378"/>
        <dbReference type="ChEBI" id="CHEBI:17697"/>
        <dbReference type="ChEBI" id="CHEBI:57287"/>
        <dbReference type="ChEBI" id="CHEBI:57288"/>
        <dbReference type="ChEBI" id="CHEBI:350546"/>
        <dbReference type="EC" id="2.3.1.87"/>
    </reaction>
    <physiologicalReaction direction="left-to-right" evidence="12">
        <dbReference type="Rhea" id="RHEA:25218"/>
    </physiologicalReaction>
</comment>
<evidence type="ECO:0000256" key="1">
    <source>
        <dbReference type="ARBA" id="ARBA00022679"/>
    </source>
</evidence>
<evidence type="ECO:0000256" key="8">
    <source>
        <dbReference type="ARBA" id="ARBA00051711"/>
    </source>
</evidence>
<proteinExistence type="inferred from homology"/>
<comment type="catalytic activity">
    <reaction evidence="10">
        <text>serotonin + hexadecanoyl-CoA = N-hexadecanoyl-serotonin + CoA + H(+)</text>
        <dbReference type="Rhea" id="RHEA:51384"/>
        <dbReference type="ChEBI" id="CHEBI:15378"/>
        <dbReference type="ChEBI" id="CHEBI:57287"/>
        <dbReference type="ChEBI" id="CHEBI:57379"/>
        <dbReference type="ChEBI" id="CHEBI:134059"/>
        <dbReference type="ChEBI" id="CHEBI:350546"/>
    </reaction>
    <physiologicalReaction direction="left-to-right" evidence="10">
        <dbReference type="Rhea" id="RHEA:51385"/>
    </physiologicalReaction>
</comment>
<dbReference type="Gene3D" id="3.40.630.30">
    <property type="match status" value="1"/>
</dbReference>
<organism evidence="13 14">
    <name type="scientific">Steinernema glaseri</name>
    <dbReference type="NCBI Taxonomy" id="37863"/>
    <lineage>
        <taxon>Eukaryota</taxon>
        <taxon>Metazoa</taxon>
        <taxon>Ecdysozoa</taxon>
        <taxon>Nematoda</taxon>
        <taxon>Chromadorea</taxon>
        <taxon>Rhabditida</taxon>
        <taxon>Tylenchina</taxon>
        <taxon>Panagrolaimomorpha</taxon>
        <taxon>Strongyloidoidea</taxon>
        <taxon>Steinernematidae</taxon>
        <taxon>Steinernema</taxon>
    </lineage>
</organism>
<comment type="catalytic activity">
    <reaction evidence="9">
        <text>serotonin + (9Z)-octadecenoyl-CoA = N-(9Z-octadecenoyl)-serotonin + CoA + H(+)</text>
        <dbReference type="Rhea" id="RHEA:51392"/>
        <dbReference type="ChEBI" id="CHEBI:15378"/>
        <dbReference type="ChEBI" id="CHEBI:57287"/>
        <dbReference type="ChEBI" id="CHEBI:57387"/>
        <dbReference type="ChEBI" id="CHEBI:134064"/>
        <dbReference type="ChEBI" id="CHEBI:350546"/>
    </reaction>
    <physiologicalReaction direction="left-to-right" evidence="9">
        <dbReference type="Rhea" id="RHEA:51393"/>
    </physiologicalReaction>
</comment>
<comment type="catalytic activity">
    <reaction evidence="5">
        <text>dopamine + (9Z)-octadecenoyl-CoA = N-(9Z-octadecanoyl)-dopamine + CoA + H(+)</text>
        <dbReference type="Rhea" id="RHEA:51380"/>
        <dbReference type="ChEBI" id="CHEBI:15378"/>
        <dbReference type="ChEBI" id="CHEBI:31883"/>
        <dbReference type="ChEBI" id="CHEBI:57287"/>
        <dbReference type="ChEBI" id="CHEBI:57387"/>
        <dbReference type="ChEBI" id="CHEBI:59905"/>
    </reaction>
    <physiologicalReaction direction="left-to-right" evidence="5">
        <dbReference type="Rhea" id="RHEA:51381"/>
    </physiologicalReaction>
</comment>
<accession>A0A1I8ATY6</accession>
<comment type="catalytic activity">
    <reaction evidence="11">
        <text>dopamine + hexadecanoyl-CoA = N-hexadecanoyl-dopamine + CoA + H(+)</text>
        <dbReference type="Rhea" id="RHEA:51376"/>
        <dbReference type="ChEBI" id="CHEBI:15378"/>
        <dbReference type="ChEBI" id="CHEBI:57287"/>
        <dbReference type="ChEBI" id="CHEBI:57379"/>
        <dbReference type="ChEBI" id="CHEBI:59905"/>
        <dbReference type="ChEBI" id="CHEBI:134058"/>
    </reaction>
    <physiologicalReaction direction="left-to-right" evidence="11">
        <dbReference type="Rhea" id="RHEA:51377"/>
    </physiologicalReaction>
</comment>
<evidence type="ECO:0000256" key="2">
    <source>
        <dbReference type="ARBA" id="ARBA00037926"/>
    </source>
</evidence>
<evidence type="ECO:0000256" key="3">
    <source>
        <dbReference type="ARBA" id="ARBA00038182"/>
    </source>
</evidence>